<dbReference type="GO" id="GO:0008270">
    <property type="term" value="F:zinc ion binding"/>
    <property type="evidence" value="ECO:0007669"/>
    <property type="project" value="UniProtKB-KW"/>
</dbReference>
<reference evidence="6 7" key="1">
    <citation type="journal article" date="2021" name="J. Hered.">
        <title>A chromosome-level genome assembly of the parasitoid wasp, Cotesia glomerata (Hymenoptera: Braconidae).</title>
        <authorList>
            <person name="Pinto B.J."/>
            <person name="Weis J.J."/>
            <person name="Gamble T."/>
            <person name="Ode P.J."/>
            <person name="Paul R."/>
            <person name="Zaspel J.M."/>
        </authorList>
    </citation>
    <scope>NUCLEOTIDE SEQUENCE [LARGE SCALE GENOMIC DNA]</scope>
    <source>
        <strain evidence="6">CgM1</strain>
    </source>
</reference>
<dbReference type="EMBL" id="JAHXZJ010000001">
    <property type="protein sequence ID" value="KAH0567126.1"/>
    <property type="molecule type" value="Genomic_DNA"/>
</dbReference>
<keyword evidence="7" id="KW-1185">Reference proteome</keyword>
<dbReference type="SUPFAM" id="SSF57850">
    <property type="entry name" value="RING/U-box"/>
    <property type="match status" value="1"/>
</dbReference>
<protein>
    <recommendedName>
        <fullName evidence="5">RING-type domain-containing protein</fullName>
    </recommendedName>
</protein>
<evidence type="ECO:0000313" key="6">
    <source>
        <dbReference type="EMBL" id="KAH0567126.1"/>
    </source>
</evidence>
<evidence type="ECO:0000313" key="7">
    <source>
        <dbReference type="Proteomes" id="UP000826195"/>
    </source>
</evidence>
<proteinExistence type="predicted"/>
<dbReference type="PROSITE" id="PS50089">
    <property type="entry name" value="ZF_RING_2"/>
    <property type="match status" value="1"/>
</dbReference>
<keyword evidence="4" id="KW-0812">Transmembrane</keyword>
<feature type="domain" description="RING-type" evidence="5">
    <location>
        <begin position="45"/>
        <end position="84"/>
    </location>
</feature>
<evidence type="ECO:0000256" key="4">
    <source>
        <dbReference type="SAM" id="Phobius"/>
    </source>
</evidence>
<organism evidence="6 7">
    <name type="scientific">Cotesia glomerata</name>
    <name type="common">Lepidopteran parasitic wasp</name>
    <name type="synonym">Apanteles glomeratus</name>
    <dbReference type="NCBI Taxonomy" id="32391"/>
    <lineage>
        <taxon>Eukaryota</taxon>
        <taxon>Metazoa</taxon>
        <taxon>Ecdysozoa</taxon>
        <taxon>Arthropoda</taxon>
        <taxon>Hexapoda</taxon>
        <taxon>Insecta</taxon>
        <taxon>Pterygota</taxon>
        <taxon>Neoptera</taxon>
        <taxon>Endopterygota</taxon>
        <taxon>Hymenoptera</taxon>
        <taxon>Apocrita</taxon>
        <taxon>Ichneumonoidea</taxon>
        <taxon>Braconidae</taxon>
        <taxon>Microgastrinae</taxon>
        <taxon>Cotesia</taxon>
    </lineage>
</organism>
<comment type="caution">
    <text evidence="6">The sequence shown here is derived from an EMBL/GenBank/DDBJ whole genome shotgun (WGS) entry which is preliminary data.</text>
</comment>
<evidence type="ECO:0000256" key="2">
    <source>
        <dbReference type="ARBA" id="ARBA00022833"/>
    </source>
</evidence>
<name>A0AAV7J6S8_COTGL</name>
<dbReference type="AlphaFoldDB" id="A0AAV7J6S8"/>
<feature type="transmembrane region" description="Helical" evidence="4">
    <location>
        <begin position="6"/>
        <end position="24"/>
    </location>
</feature>
<dbReference type="InterPro" id="IPR001841">
    <property type="entry name" value="Znf_RING"/>
</dbReference>
<keyword evidence="1 3" id="KW-0479">Metal-binding</keyword>
<accession>A0AAV7J6S8</accession>
<keyword evidence="1 3" id="KW-0863">Zinc-finger</keyword>
<evidence type="ECO:0000256" key="3">
    <source>
        <dbReference type="PROSITE-ProRule" id="PRU00175"/>
    </source>
</evidence>
<keyword evidence="4" id="KW-1133">Transmembrane helix</keyword>
<gene>
    <name evidence="6" type="ORF">KQX54_006854</name>
</gene>
<evidence type="ECO:0000256" key="1">
    <source>
        <dbReference type="ARBA" id="ARBA00022771"/>
    </source>
</evidence>
<sequence>MTVHWSGLVFELTLCSLLLLYEYCKNKKKLKKEKNQQLNHQEEICTVCGKKIKLQSKNHKLDCGHSCHKVCYRYQSKKECNICKIESIKDFEKLDFQVEEIDMEKN</sequence>
<dbReference type="Proteomes" id="UP000826195">
    <property type="component" value="Unassembled WGS sequence"/>
</dbReference>
<keyword evidence="4" id="KW-0472">Membrane</keyword>
<evidence type="ECO:0000259" key="5">
    <source>
        <dbReference type="PROSITE" id="PS50089"/>
    </source>
</evidence>
<keyword evidence="2" id="KW-0862">Zinc</keyword>